<dbReference type="Proteomes" id="UP001473424">
    <property type="component" value="Chromosome"/>
</dbReference>
<gene>
    <name evidence="1" type="ORF">SAP269_06910</name>
</gene>
<dbReference type="EMBL" id="AP028955">
    <property type="protein sequence ID" value="BET38102.1"/>
    <property type="molecule type" value="Genomic_DNA"/>
</dbReference>
<protein>
    <submittedName>
        <fullName evidence="1">Uncharacterized protein</fullName>
    </submittedName>
</protein>
<accession>A0ABM8JLG0</accession>
<organism evidence="1 2">
    <name type="scientific">Spiroplasma ixodetis</name>
    <dbReference type="NCBI Taxonomy" id="2141"/>
    <lineage>
        <taxon>Bacteria</taxon>
        <taxon>Bacillati</taxon>
        <taxon>Mycoplasmatota</taxon>
        <taxon>Mollicutes</taxon>
        <taxon>Entomoplasmatales</taxon>
        <taxon>Spiroplasmataceae</taxon>
        <taxon>Spiroplasma</taxon>
    </lineage>
</organism>
<dbReference type="RefSeq" id="WP_353306817.1">
    <property type="nucleotide sequence ID" value="NZ_AP028955.1"/>
</dbReference>
<reference evidence="2" key="1">
    <citation type="journal article" date="2024" name="FEMS Microbiol. Lett.">
        <title>Genomic insights into Spiroplasma endosymbionts that induce male-killing and protective phenotypes in the pea aphid.</title>
        <authorList>
            <person name="Arai H."/>
            <person name="Legeai F."/>
            <person name="Kageyama D."/>
            <person name="Sugio A."/>
            <person name="Simon J.C."/>
        </authorList>
    </citation>
    <scope>NUCLEOTIDE SEQUENCE [LARGE SCALE GENOMIC DNA]</scope>
    <source>
        <strain evidence="2">sAp269</strain>
    </source>
</reference>
<proteinExistence type="predicted"/>
<keyword evidence="2" id="KW-1185">Reference proteome</keyword>
<evidence type="ECO:0000313" key="1">
    <source>
        <dbReference type="EMBL" id="BET38102.1"/>
    </source>
</evidence>
<evidence type="ECO:0000313" key="2">
    <source>
        <dbReference type="Proteomes" id="UP001473424"/>
    </source>
</evidence>
<name>A0ABM8JLG0_9MOLU</name>
<sequence>MAKLEEKIRKLPNLSTITTNDYDVYKSETTINIQDSAINNSLFLNVKIVAKGENFTGKKDNITVNYILRDQKINLNRNDLKKL</sequence>